<dbReference type="EMBL" id="HBUE01213530">
    <property type="protein sequence ID" value="CAG6535567.1"/>
    <property type="molecule type" value="Transcribed_RNA"/>
</dbReference>
<dbReference type="EMBL" id="HBUE01320036">
    <property type="protein sequence ID" value="CAG6587555.1"/>
    <property type="molecule type" value="Transcribed_RNA"/>
</dbReference>
<dbReference type="AlphaFoldDB" id="A0A8D8MNY2"/>
<feature type="region of interest" description="Disordered" evidence="1">
    <location>
        <begin position="111"/>
        <end position="141"/>
    </location>
</feature>
<evidence type="ECO:0000256" key="1">
    <source>
        <dbReference type="SAM" id="MobiDB-lite"/>
    </source>
</evidence>
<feature type="compositionally biased region" description="Low complexity" evidence="1">
    <location>
        <begin position="111"/>
        <end position="120"/>
    </location>
</feature>
<sequence length="141" mass="15748">MSTKLIAPSPTTQRPPSSCWIRKCTVCNTLLTTCVISLSTTWRWLTACTLDKSPLMITGYLTVCSCICARTWVESRDTPLSGIWCRAWRPSLTSLTSSTILATSRKTTNRPITTTSITNSSRKRRANTSRNTSRLTSPRTR</sequence>
<proteinExistence type="predicted"/>
<protein>
    <submittedName>
        <fullName evidence="2">(northern house mosquito) hypothetical protein</fullName>
    </submittedName>
</protein>
<feature type="compositionally biased region" description="Polar residues" evidence="1">
    <location>
        <begin position="128"/>
        <end position="141"/>
    </location>
</feature>
<accession>A0A8D8MNY2</accession>
<evidence type="ECO:0000313" key="2">
    <source>
        <dbReference type="EMBL" id="CAG6535567.1"/>
    </source>
</evidence>
<organism evidence="2">
    <name type="scientific">Culex pipiens</name>
    <name type="common">House mosquito</name>
    <dbReference type="NCBI Taxonomy" id="7175"/>
    <lineage>
        <taxon>Eukaryota</taxon>
        <taxon>Metazoa</taxon>
        <taxon>Ecdysozoa</taxon>
        <taxon>Arthropoda</taxon>
        <taxon>Hexapoda</taxon>
        <taxon>Insecta</taxon>
        <taxon>Pterygota</taxon>
        <taxon>Neoptera</taxon>
        <taxon>Endopterygota</taxon>
        <taxon>Diptera</taxon>
        <taxon>Nematocera</taxon>
        <taxon>Culicoidea</taxon>
        <taxon>Culicidae</taxon>
        <taxon>Culicinae</taxon>
        <taxon>Culicini</taxon>
        <taxon>Culex</taxon>
        <taxon>Culex</taxon>
    </lineage>
</organism>
<name>A0A8D8MNY2_CULPI</name>
<reference evidence="2" key="1">
    <citation type="submission" date="2021-05" db="EMBL/GenBank/DDBJ databases">
        <authorList>
            <person name="Alioto T."/>
            <person name="Alioto T."/>
            <person name="Gomez Garrido J."/>
        </authorList>
    </citation>
    <scope>NUCLEOTIDE SEQUENCE</scope>
</reference>